<evidence type="ECO:0000313" key="3">
    <source>
        <dbReference type="Proteomes" id="UP001140949"/>
    </source>
</evidence>
<proteinExistence type="predicted"/>
<reference evidence="2" key="2">
    <citation type="submission" date="2023-04" db="EMBL/GenBank/DDBJ databases">
        <authorList>
            <person name="Bruccoleri R.E."/>
            <person name="Oakeley E.J."/>
            <person name="Faust A.-M."/>
            <person name="Dessus-Babus S."/>
            <person name="Altorfer M."/>
            <person name="Burckhardt D."/>
            <person name="Oertli M."/>
            <person name="Naumann U."/>
            <person name="Petersen F."/>
            <person name="Wong J."/>
        </authorList>
    </citation>
    <scope>NUCLEOTIDE SEQUENCE</scope>
    <source>
        <strain evidence="2">GSM-AAB239-AS_SAM_17_03QT</strain>
        <tissue evidence="2">Leaf</tissue>
    </source>
</reference>
<dbReference type="AlphaFoldDB" id="A0AAX6FCJ5"/>
<sequence>MALFFLSTTRQIDQRTRSRGSLEFIVARFD</sequence>
<comment type="caution">
    <text evidence="2">The sequence shown here is derived from an EMBL/GenBank/DDBJ whole genome shotgun (WGS) entry which is preliminary data.</text>
</comment>
<reference evidence="2" key="1">
    <citation type="journal article" date="2023" name="GigaByte">
        <title>Genome assembly of the bearded iris, Iris pallida Lam.</title>
        <authorList>
            <person name="Bruccoleri R.E."/>
            <person name="Oakeley E.J."/>
            <person name="Faust A.M.E."/>
            <person name="Altorfer M."/>
            <person name="Dessus-Babus S."/>
            <person name="Burckhardt D."/>
            <person name="Oertli M."/>
            <person name="Naumann U."/>
            <person name="Petersen F."/>
            <person name="Wong J."/>
        </authorList>
    </citation>
    <scope>NUCLEOTIDE SEQUENCE</scope>
    <source>
        <strain evidence="2">GSM-AAB239-AS_SAM_17_03QT</strain>
    </source>
</reference>
<keyword evidence="3" id="KW-1185">Reference proteome</keyword>
<organism evidence="2 3">
    <name type="scientific">Iris pallida</name>
    <name type="common">Sweet iris</name>
    <dbReference type="NCBI Taxonomy" id="29817"/>
    <lineage>
        <taxon>Eukaryota</taxon>
        <taxon>Viridiplantae</taxon>
        <taxon>Streptophyta</taxon>
        <taxon>Embryophyta</taxon>
        <taxon>Tracheophyta</taxon>
        <taxon>Spermatophyta</taxon>
        <taxon>Magnoliopsida</taxon>
        <taxon>Liliopsida</taxon>
        <taxon>Asparagales</taxon>
        <taxon>Iridaceae</taxon>
        <taxon>Iridoideae</taxon>
        <taxon>Irideae</taxon>
        <taxon>Iris</taxon>
    </lineage>
</organism>
<evidence type="ECO:0000313" key="2">
    <source>
        <dbReference type="EMBL" id="KAJ6813969.1"/>
    </source>
</evidence>
<name>A0AAX6FCJ5_IRIPA</name>
<dbReference type="EMBL" id="JANAVB010029900">
    <property type="protein sequence ID" value="KAJ6813969.1"/>
    <property type="molecule type" value="Genomic_DNA"/>
</dbReference>
<accession>A0AAX6FCJ5</accession>
<evidence type="ECO:0000313" key="1">
    <source>
        <dbReference type="EMBL" id="KAJ6813707.1"/>
    </source>
</evidence>
<dbReference type="Proteomes" id="UP001140949">
    <property type="component" value="Unassembled WGS sequence"/>
</dbReference>
<dbReference type="EMBL" id="JANAVB010030220">
    <property type="protein sequence ID" value="KAJ6813707.1"/>
    <property type="molecule type" value="Genomic_DNA"/>
</dbReference>
<protein>
    <submittedName>
        <fullName evidence="2">Uncharacterized protein</fullName>
    </submittedName>
</protein>
<gene>
    <name evidence="2" type="ORF">M6B38_103310</name>
    <name evidence="1" type="ORF">M6B38_142795</name>
</gene>